<sequence>MDNDIVFKTILRRVVHKRYVFHYYIIIIYKNGNIIVSCREHYEFQKSLSLYNEILKIEDNIPIPQIYLNDIKQLLLQKPETSKRMNKIINYIKDIKERTKNRINNQKNLEKHLSILESELK</sequence>
<protein>
    <submittedName>
        <fullName evidence="1">Uncharacterized protein</fullName>
    </submittedName>
</protein>
<reference evidence="1" key="1">
    <citation type="journal article" date="2020" name="Nature">
        <title>Giant virus diversity and host interactions through global metagenomics.</title>
        <authorList>
            <person name="Schulz F."/>
            <person name="Roux S."/>
            <person name="Paez-Espino D."/>
            <person name="Jungbluth S."/>
            <person name="Walsh D.A."/>
            <person name="Denef V.J."/>
            <person name="McMahon K.D."/>
            <person name="Konstantinidis K.T."/>
            <person name="Eloe-Fadrosh E.A."/>
            <person name="Kyrpides N.C."/>
            <person name="Woyke T."/>
        </authorList>
    </citation>
    <scope>NUCLEOTIDE SEQUENCE</scope>
    <source>
        <strain evidence="1">GVMAG-M-3300023179-71</strain>
    </source>
</reference>
<dbReference type="AlphaFoldDB" id="A0A6C0H4K5"/>
<dbReference type="EMBL" id="MN739879">
    <property type="protein sequence ID" value="QHT75491.1"/>
    <property type="molecule type" value="Genomic_DNA"/>
</dbReference>
<organism evidence="1">
    <name type="scientific">viral metagenome</name>
    <dbReference type="NCBI Taxonomy" id="1070528"/>
    <lineage>
        <taxon>unclassified sequences</taxon>
        <taxon>metagenomes</taxon>
        <taxon>organismal metagenomes</taxon>
    </lineage>
</organism>
<accession>A0A6C0H4K5</accession>
<proteinExistence type="predicted"/>
<name>A0A6C0H4K5_9ZZZZ</name>
<evidence type="ECO:0000313" key="1">
    <source>
        <dbReference type="EMBL" id="QHT75491.1"/>
    </source>
</evidence>